<dbReference type="RefSeq" id="WP_271880847.1">
    <property type="nucleotide sequence ID" value="NZ_JAOTGY010000018.1"/>
</dbReference>
<keyword evidence="1" id="KW-0328">Glycosyltransferase</keyword>
<evidence type="ECO:0000313" key="4">
    <source>
        <dbReference type="EMBL" id="MDB6258697.1"/>
    </source>
</evidence>
<evidence type="ECO:0000256" key="2">
    <source>
        <dbReference type="ARBA" id="ARBA00022679"/>
    </source>
</evidence>
<protein>
    <submittedName>
        <fullName evidence="4">Glycosyltransferase</fullName>
    </submittedName>
</protein>
<evidence type="ECO:0000313" key="5">
    <source>
        <dbReference type="Proteomes" id="UP001141981"/>
    </source>
</evidence>
<reference evidence="4" key="1">
    <citation type="journal article" date="2022" name="Microorganisms">
        <title>Antibiotic Susceptibility, Resistance Gene Determinants and Corresponding Genomic Regions in Lactobacillus amylovorus Isolates Derived from Wild Boars and Domestic Pigs.</title>
        <authorList>
            <person name="Moravkova M."/>
            <person name="Kostovova I."/>
            <person name="Kavanova K."/>
            <person name="Pechar R."/>
            <person name="Stanek S."/>
            <person name="Brychta A."/>
            <person name="Zeman M."/>
            <person name="Kubasova T."/>
        </authorList>
    </citation>
    <scope>NUCLEOTIDE SEQUENCE</scope>
    <source>
        <strain evidence="4">M490A</strain>
    </source>
</reference>
<dbReference type="Gene3D" id="3.90.550.10">
    <property type="entry name" value="Spore Coat Polysaccharide Biosynthesis Protein SpsA, Chain A"/>
    <property type="match status" value="1"/>
</dbReference>
<comment type="caution">
    <text evidence="4">The sequence shown here is derived from an EMBL/GenBank/DDBJ whole genome shotgun (WGS) entry which is preliminary data.</text>
</comment>
<accession>A0A9X3W6D2</accession>
<feature type="domain" description="Glycosyltransferase 2-like" evidence="3">
    <location>
        <begin position="5"/>
        <end position="167"/>
    </location>
</feature>
<organism evidence="4 5">
    <name type="scientific">Lactobacillus amylovorus</name>
    <dbReference type="NCBI Taxonomy" id="1604"/>
    <lineage>
        <taxon>Bacteria</taxon>
        <taxon>Bacillati</taxon>
        <taxon>Bacillota</taxon>
        <taxon>Bacilli</taxon>
        <taxon>Lactobacillales</taxon>
        <taxon>Lactobacillaceae</taxon>
        <taxon>Lactobacillus</taxon>
    </lineage>
</organism>
<dbReference type="InterPro" id="IPR029044">
    <property type="entry name" value="Nucleotide-diphossugar_trans"/>
</dbReference>
<dbReference type="Pfam" id="PF00535">
    <property type="entry name" value="Glycos_transf_2"/>
    <property type="match status" value="1"/>
</dbReference>
<keyword evidence="2" id="KW-0808">Transferase</keyword>
<dbReference type="InterPro" id="IPR001173">
    <property type="entry name" value="Glyco_trans_2-like"/>
</dbReference>
<name>A0A9X3W6D2_LACAM</name>
<sequence>MAKVTILVPMYNVEKYVSKCLKSLISQTYKDIEIWAVNDGSPDNSREVVLRYAKKDSRIKLIDKSNGGYGSVLQFGVDNITSPYFLVCDPDDWLEETAIEELYNFANLKDLDMVVGDYYNVYVGEKNKILEHSLDSSKIRPKKVYTSNDMIQSFSFGSVSPHSKLFRTNMLRNALFPNKVNYTDFILFIYALSCSKRIAYYNVPLSNYLKDRPNNSTTMVSPTRLKDHAVAWLSAFNQLDITNKNKILFRRMYEAVLGNLIVYSMYSKEYFKDEYWQDILKTVIKIRKVKPILEEDLSSENWMQKKLKIKLLDEGSYETTAKFYVRYINMHNSVRNVIKKLCLNLNNENE</sequence>
<dbReference type="SUPFAM" id="SSF53448">
    <property type="entry name" value="Nucleotide-diphospho-sugar transferases"/>
    <property type="match status" value="1"/>
</dbReference>
<dbReference type="PANTHER" id="PTHR22916:SF51">
    <property type="entry name" value="GLYCOSYLTRANSFERASE EPSH-RELATED"/>
    <property type="match status" value="1"/>
</dbReference>
<evidence type="ECO:0000259" key="3">
    <source>
        <dbReference type="Pfam" id="PF00535"/>
    </source>
</evidence>
<gene>
    <name evidence="4" type="ORF">ODU72_08505</name>
</gene>
<dbReference type="GO" id="GO:0016757">
    <property type="term" value="F:glycosyltransferase activity"/>
    <property type="evidence" value="ECO:0007669"/>
    <property type="project" value="UniProtKB-KW"/>
</dbReference>
<reference evidence="4" key="2">
    <citation type="submission" date="2022-10" db="EMBL/GenBank/DDBJ databases">
        <authorList>
            <person name="Kostovova I."/>
            <person name="Moravkova M."/>
            <person name="Pechar R."/>
        </authorList>
    </citation>
    <scope>NUCLEOTIDE SEQUENCE</scope>
    <source>
        <strain evidence="4">M490A</strain>
    </source>
</reference>
<dbReference type="AlphaFoldDB" id="A0A9X3W6D2"/>
<proteinExistence type="predicted"/>
<dbReference type="Proteomes" id="UP001141981">
    <property type="component" value="Unassembled WGS sequence"/>
</dbReference>
<evidence type="ECO:0000256" key="1">
    <source>
        <dbReference type="ARBA" id="ARBA00022676"/>
    </source>
</evidence>
<dbReference type="CDD" id="cd00761">
    <property type="entry name" value="Glyco_tranf_GTA_type"/>
    <property type="match status" value="1"/>
</dbReference>
<dbReference type="EMBL" id="JAOTGY010000018">
    <property type="protein sequence ID" value="MDB6258697.1"/>
    <property type="molecule type" value="Genomic_DNA"/>
</dbReference>
<dbReference type="PANTHER" id="PTHR22916">
    <property type="entry name" value="GLYCOSYLTRANSFERASE"/>
    <property type="match status" value="1"/>
</dbReference>